<accession>A0A9P6N2J2</accession>
<sequence length="188" mass="21554">METHPGDCLLALPSAGSELTGSRSYMEKAIKDINSDGKRAWTKETSKWLEAQHVARERDLPAPSPEARLGSEPAFSKVKEHIKTSTSITRYMVGRFVGAIDELGRTEIWNRRCELTVEWERENDIFPMRKRAKGHTCVGGLRRSRSDFIARSSHRPRLATDARDTRKEADERLVQSYLRQLDLNVMER</sequence>
<protein>
    <submittedName>
        <fullName evidence="1">Uncharacterized protein</fullName>
    </submittedName>
</protein>
<comment type="caution">
    <text evidence="1">The sequence shown here is derived from an EMBL/GenBank/DDBJ whole genome shotgun (WGS) entry which is preliminary data.</text>
</comment>
<proteinExistence type="predicted"/>
<reference evidence="1" key="1">
    <citation type="journal article" date="2020" name="Fungal Divers.">
        <title>Resolving the Mortierellaceae phylogeny through synthesis of multi-gene phylogenetics and phylogenomics.</title>
        <authorList>
            <person name="Vandepol N."/>
            <person name="Liber J."/>
            <person name="Desiro A."/>
            <person name="Na H."/>
            <person name="Kennedy M."/>
            <person name="Barry K."/>
            <person name="Grigoriev I.V."/>
            <person name="Miller A.N."/>
            <person name="O'Donnell K."/>
            <person name="Stajich J.E."/>
            <person name="Bonito G."/>
        </authorList>
    </citation>
    <scope>NUCLEOTIDE SEQUENCE</scope>
    <source>
        <strain evidence="1">NRRL 2769</strain>
    </source>
</reference>
<dbReference type="EMBL" id="JAAAID010000171">
    <property type="protein sequence ID" value="KAG0021238.1"/>
    <property type="molecule type" value="Genomic_DNA"/>
</dbReference>
<evidence type="ECO:0000313" key="2">
    <source>
        <dbReference type="Proteomes" id="UP000703661"/>
    </source>
</evidence>
<name>A0A9P6N2J2_9FUNG</name>
<gene>
    <name evidence="1" type="ORF">BGZ80_002806</name>
</gene>
<dbReference type="Proteomes" id="UP000703661">
    <property type="component" value="Unassembled WGS sequence"/>
</dbReference>
<dbReference type="AlphaFoldDB" id="A0A9P6N2J2"/>
<organism evidence="1 2">
    <name type="scientific">Entomortierella chlamydospora</name>
    <dbReference type="NCBI Taxonomy" id="101097"/>
    <lineage>
        <taxon>Eukaryota</taxon>
        <taxon>Fungi</taxon>
        <taxon>Fungi incertae sedis</taxon>
        <taxon>Mucoromycota</taxon>
        <taxon>Mortierellomycotina</taxon>
        <taxon>Mortierellomycetes</taxon>
        <taxon>Mortierellales</taxon>
        <taxon>Mortierellaceae</taxon>
        <taxon>Entomortierella</taxon>
    </lineage>
</organism>
<keyword evidence="2" id="KW-1185">Reference proteome</keyword>
<evidence type="ECO:0000313" key="1">
    <source>
        <dbReference type="EMBL" id="KAG0021238.1"/>
    </source>
</evidence>